<organism evidence="9 10">
    <name type="scientific">Rufibacter quisquiliarum</name>
    <dbReference type="NCBI Taxonomy" id="1549639"/>
    <lineage>
        <taxon>Bacteria</taxon>
        <taxon>Pseudomonadati</taxon>
        <taxon>Bacteroidota</taxon>
        <taxon>Cytophagia</taxon>
        <taxon>Cytophagales</taxon>
        <taxon>Hymenobacteraceae</taxon>
        <taxon>Rufibacter</taxon>
    </lineage>
</organism>
<dbReference type="SUPFAM" id="SSF51011">
    <property type="entry name" value="Glycosyl hydrolase domain"/>
    <property type="match status" value="1"/>
</dbReference>
<sequence length="410" mass="45554">MWKIILALCLLVGTVAQAQVRPELAKSPPMGWNSWNWFGKEAINEQMIREIIDAMASSGLRDAGYNYVVVDGGWRDSKLGPNGELLVHPAKFPGGMKALADYAHSKGMKFGLHTTPGSHDCGMDKVGGWGLEEVHVKQFKDWGIDFVKLDKCRFSLDEQPNYPRNDPRWKKGWESEPKNLQTAYAKWSKLMKESGRDMVLSASAYQFFPWYPQLTNLGRTTGDIKSKQSGGAIFDSEKPGSVMAIVEKNNRHAAKAGNGYWNDPDMLVTGDQGLTQEEQKAHFALWCLMSSPLILGNDPRVMTAQEKAIILNKEAIAINQDPTEQGKRIKQDGKAEVWAKKLKNGDYAVLLLNRDAQAAQNITVNWTDLGLAGTKKVRDVYAAKNLPAAKDKFSQSISPRSGLFLVVQAK</sequence>
<reference evidence="9 10" key="1">
    <citation type="submission" date="2020-08" db="EMBL/GenBank/DDBJ databases">
        <title>Genomic Encyclopedia of Type Strains, Phase IV (KMG-IV): sequencing the most valuable type-strain genomes for metagenomic binning, comparative biology and taxonomic classification.</title>
        <authorList>
            <person name="Goeker M."/>
        </authorList>
    </citation>
    <scope>NUCLEOTIDE SEQUENCE [LARGE SCALE GENOMIC DNA]</scope>
    <source>
        <strain evidence="9 10">DSM 29854</strain>
    </source>
</reference>
<dbReference type="CDD" id="cd14792">
    <property type="entry name" value="GH27"/>
    <property type="match status" value="1"/>
</dbReference>
<keyword evidence="2 7" id="KW-0732">Signal</keyword>
<dbReference type="EMBL" id="JACJIQ010000001">
    <property type="protein sequence ID" value="MBA9075838.1"/>
    <property type="molecule type" value="Genomic_DNA"/>
</dbReference>
<evidence type="ECO:0000256" key="2">
    <source>
        <dbReference type="ARBA" id="ARBA00022729"/>
    </source>
</evidence>
<dbReference type="Pfam" id="PF17801">
    <property type="entry name" value="Melibiase_C"/>
    <property type="match status" value="1"/>
</dbReference>
<feature type="signal peptide" evidence="7">
    <location>
        <begin position="1"/>
        <end position="18"/>
    </location>
</feature>
<gene>
    <name evidence="9" type="ORF">FHS90_000535</name>
</gene>
<feature type="domain" description="Alpha galactosidase C-terminal" evidence="8">
    <location>
        <begin position="332"/>
        <end position="400"/>
    </location>
</feature>
<dbReference type="InterPro" id="IPR017853">
    <property type="entry name" value="GH"/>
</dbReference>
<comment type="similarity">
    <text evidence="1 6">Belongs to the glycosyl hydrolase 27 family.</text>
</comment>
<dbReference type="PANTHER" id="PTHR11452:SF75">
    <property type="entry name" value="ALPHA-GALACTOSIDASE MEL1"/>
    <property type="match status" value="1"/>
</dbReference>
<comment type="catalytic activity">
    <reaction evidence="6">
        <text>Hydrolysis of terminal, non-reducing alpha-D-galactose residues in alpha-D-galactosides, including galactose oligosaccharides, galactomannans and galactolipids.</text>
        <dbReference type="EC" id="3.2.1.22"/>
    </reaction>
</comment>
<keyword evidence="4 6" id="KW-1015">Disulfide bond</keyword>
<evidence type="ECO:0000256" key="1">
    <source>
        <dbReference type="ARBA" id="ARBA00009743"/>
    </source>
</evidence>
<evidence type="ECO:0000256" key="7">
    <source>
        <dbReference type="SAM" id="SignalP"/>
    </source>
</evidence>
<dbReference type="Gene3D" id="2.60.40.1180">
    <property type="entry name" value="Golgi alpha-mannosidase II"/>
    <property type="match status" value="1"/>
</dbReference>
<evidence type="ECO:0000256" key="6">
    <source>
        <dbReference type="RuleBase" id="RU361168"/>
    </source>
</evidence>
<proteinExistence type="inferred from homology"/>
<dbReference type="GO" id="GO:0004557">
    <property type="term" value="F:alpha-galactosidase activity"/>
    <property type="evidence" value="ECO:0007669"/>
    <property type="project" value="UniProtKB-EC"/>
</dbReference>
<dbReference type="RefSeq" id="WP_182511523.1">
    <property type="nucleotide sequence ID" value="NZ_JACJIQ010000001.1"/>
</dbReference>
<evidence type="ECO:0000256" key="4">
    <source>
        <dbReference type="ARBA" id="ARBA00023157"/>
    </source>
</evidence>
<accession>A0A839GN33</accession>
<evidence type="ECO:0000313" key="10">
    <source>
        <dbReference type="Proteomes" id="UP000563094"/>
    </source>
</evidence>
<dbReference type="InterPro" id="IPR002241">
    <property type="entry name" value="Glyco_hydro_27"/>
</dbReference>
<dbReference type="EC" id="3.2.1.22" evidence="6"/>
<feature type="chain" id="PRO_5032410857" description="Alpha-galactosidase" evidence="7">
    <location>
        <begin position="19"/>
        <end position="410"/>
    </location>
</feature>
<evidence type="ECO:0000256" key="5">
    <source>
        <dbReference type="ARBA" id="ARBA00023295"/>
    </source>
</evidence>
<keyword evidence="5 6" id="KW-0326">Glycosidase</keyword>
<evidence type="ECO:0000313" key="9">
    <source>
        <dbReference type="EMBL" id="MBA9075838.1"/>
    </source>
</evidence>
<protein>
    <recommendedName>
        <fullName evidence="6">Alpha-galactosidase</fullName>
        <ecNumber evidence="6">3.2.1.22</ecNumber>
    </recommendedName>
    <alternativeName>
        <fullName evidence="6">Melibiase</fullName>
    </alternativeName>
</protein>
<comment type="caution">
    <text evidence="9">The sequence shown here is derived from an EMBL/GenBank/DDBJ whole genome shotgun (WGS) entry which is preliminary data.</text>
</comment>
<dbReference type="AlphaFoldDB" id="A0A839GN33"/>
<name>A0A839GN33_9BACT</name>
<keyword evidence="10" id="KW-1185">Reference proteome</keyword>
<dbReference type="InterPro" id="IPR013780">
    <property type="entry name" value="Glyco_hydro_b"/>
</dbReference>
<dbReference type="SUPFAM" id="SSF51445">
    <property type="entry name" value="(Trans)glycosidases"/>
    <property type="match status" value="1"/>
</dbReference>
<dbReference type="Gene3D" id="3.20.20.70">
    <property type="entry name" value="Aldolase class I"/>
    <property type="match status" value="1"/>
</dbReference>
<evidence type="ECO:0000256" key="3">
    <source>
        <dbReference type="ARBA" id="ARBA00022801"/>
    </source>
</evidence>
<dbReference type="PRINTS" id="PR00740">
    <property type="entry name" value="GLHYDRLASE27"/>
</dbReference>
<dbReference type="Proteomes" id="UP000563094">
    <property type="component" value="Unassembled WGS sequence"/>
</dbReference>
<dbReference type="GO" id="GO:0005975">
    <property type="term" value="P:carbohydrate metabolic process"/>
    <property type="evidence" value="ECO:0007669"/>
    <property type="project" value="InterPro"/>
</dbReference>
<keyword evidence="3 6" id="KW-0378">Hydrolase</keyword>
<dbReference type="InterPro" id="IPR013785">
    <property type="entry name" value="Aldolase_TIM"/>
</dbReference>
<evidence type="ECO:0000259" key="8">
    <source>
        <dbReference type="Pfam" id="PF17801"/>
    </source>
</evidence>
<dbReference type="PANTHER" id="PTHR11452">
    <property type="entry name" value="ALPHA-GALACTOSIDASE/ALPHA-N-ACETYLGALACTOSAMINIDASE"/>
    <property type="match status" value="1"/>
</dbReference>
<dbReference type="InterPro" id="IPR041233">
    <property type="entry name" value="Melibiase_C"/>
</dbReference>
<dbReference type="FunFam" id="2.60.40.1180:FF:000008">
    <property type="entry name" value="Alpha-galactosidase"/>
    <property type="match status" value="1"/>
</dbReference>
<dbReference type="Pfam" id="PF16499">
    <property type="entry name" value="Melibiase_2"/>
    <property type="match status" value="2"/>
</dbReference>